<name>A0A915K6G7_ROMCU</name>
<dbReference type="WBParaSite" id="nRc.2.0.1.t34315-RA">
    <property type="protein sequence ID" value="nRc.2.0.1.t34315-RA"/>
    <property type="gene ID" value="nRc.2.0.1.g34315"/>
</dbReference>
<organism evidence="1 2">
    <name type="scientific">Romanomermis culicivorax</name>
    <name type="common">Nematode worm</name>
    <dbReference type="NCBI Taxonomy" id="13658"/>
    <lineage>
        <taxon>Eukaryota</taxon>
        <taxon>Metazoa</taxon>
        <taxon>Ecdysozoa</taxon>
        <taxon>Nematoda</taxon>
        <taxon>Enoplea</taxon>
        <taxon>Dorylaimia</taxon>
        <taxon>Mermithida</taxon>
        <taxon>Mermithoidea</taxon>
        <taxon>Mermithidae</taxon>
        <taxon>Romanomermis</taxon>
    </lineage>
</organism>
<dbReference type="AlphaFoldDB" id="A0A915K6G7"/>
<sequence>METKEVMNRSNHTLMDIPQETTTIVQTSMDVVWPAVDPSIYLATPVVLTSPPMIATLAAARCILPVHFSQQFILDSQSTALATALKAYGFPPLPPHVLFAQHHW</sequence>
<proteinExistence type="predicted"/>
<reference evidence="2" key="1">
    <citation type="submission" date="2022-11" db="UniProtKB">
        <authorList>
            <consortium name="WormBaseParasite"/>
        </authorList>
    </citation>
    <scope>IDENTIFICATION</scope>
</reference>
<dbReference type="Proteomes" id="UP000887565">
    <property type="component" value="Unplaced"/>
</dbReference>
<keyword evidence="1" id="KW-1185">Reference proteome</keyword>
<evidence type="ECO:0000313" key="2">
    <source>
        <dbReference type="WBParaSite" id="nRc.2.0.1.t34315-RA"/>
    </source>
</evidence>
<protein>
    <submittedName>
        <fullName evidence="2">Uncharacterized protein</fullName>
    </submittedName>
</protein>
<accession>A0A915K6G7</accession>
<evidence type="ECO:0000313" key="1">
    <source>
        <dbReference type="Proteomes" id="UP000887565"/>
    </source>
</evidence>